<dbReference type="EMBL" id="HACG01006734">
    <property type="protein sequence ID" value="CEK53599.1"/>
    <property type="molecule type" value="Transcribed_RNA"/>
</dbReference>
<feature type="region of interest" description="Disordered" evidence="1">
    <location>
        <begin position="42"/>
        <end position="67"/>
    </location>
</feature>
<accession>A0A0B6YBQ9</accession>
<proteinExistence type="predicted"/>
<reference evidence="2" key="1">
    <citation type="submission" date="2014-12" db="EMBL/GenBank/DDBJ databases">
        <title>Insight into the proteome of Arion vulgaris.</title>
        <authorList>
            <person name="Aradska J."/>
            <person name="Bulat T."/>
            <person name="Smidak R."/>
            <person name="Sarate P."/>
            <person name="Gangsoo J."/>
            <person name="Sialana F."/>
            <person name="Bilban M."/>
            <person name="Lubec G."/>
        </authorList>
    </citation>
    <scope>NUCLEOTIDE SEQUENCE</scope>
    <source>
        <tissue evidence="2">Skin</tissue>
    </source>
</reference>
<evidence type="ECO:0000256" key="1">
    <source>
        <dbReference type="SAM" id="MobiDB-lite"/>
    </source>
</evidence>
<feature type="non-terminal residue" evidence="2">
    <location>
        <position position="110"/>
    </location>
</feature>
<feature type="non-terminal residue" evidence="2">
    <location>
        <position position="1"/>
    </location>
</feature>
<sequence>VSEVELIEDDQDVHECTNVEHADEEVSSLKNLTAKQTLECNAGLNNDTNAEEGKTGDVLNKEEGSEEMEVGKCLDAINRTNHVEDKLKDDNILEVKEGIKTQETELFITG</sequence>
<feature type="compositionally biased region" description="Basic and acidic residues" evidence="1">
    <location>
        <begin position="51"/>
        <end position="63"/>
    </location>
</feature>
<organism evidence="2">
    <name type="scientific">Arion vulgaris</name>
    <dbReference type="NCBI Taxonomy" id="1028688"/>
    <lineage>
        <taxon>Eukaryota</taxon>
        <taxon>Metazoa</taxon>
        <taxon>Spiralia</taxon>
        <taxon>Lophotrochozoa</taxon>
        <taxon>Mollusca</taxon>
        <taxon>Gastropoda</taxon>
        <taxon>Heterobranchia</taxon>
        <taxon>Euthyneura</taxon>
        <taxon>Panpulmonata</taxon>
        <taxon>Eupulmonata</taxon>
        <taxon>Stylommatophora</taxon>
        <taxon>Helicina</taxon>
        <taxon>Arionoidea</taxon>
        <taxon>Arionidae</taxon>
        <taxon>Arion</taxon>
    </lineage>
</organism>
<evidence type="ECO:0000313" key="2">
    <source>
        <dbReference type="EMBL" id="CEK53599.1"/>
    </source>
</evidence>
<gene>
    <name evidence="2" type="primary">ORF20819</name>
</gene>
<name>A0A0B6YBQ9_9EUPU</name>
<dbReference type="AlphaFoldDB" id="A0A0B6YBQ9"/>
<protein>
    <submittedName>
        <fullName evidence="2">Uncharacterized protein</fullName>
    </submittedName>
</protein>